<accession>A0ABW9KFM0</accession>
<dbReference type="InterPro" id="IPR002201">
    <property type="entry name" value="Glyco_trans_9"/>
</dbReference>
<reference evidence="3 4" key="1">
    <citation type="submission" date="2024-12" db="EMBL/GenBank/DDBJ databases">
        <authorList>
            <person name="Lee Y."/>
        </authorList>
    </citation>
    <scope>NUCLEOTIDE SEQUENCE [LARGE SCALE GENOMIC DNA]</scope>
    <source>
        <strain evidence="3 4">03SUJ4</strain>
    </source>
</reference>
<dbReference type="SUPFAM" id="SSF53756">
    <property type="entry name" value="UDP-Glycosyltransferase/glycogen phosphorylase"/>
    <property type="match status" value="1"/>
</dbReference>
<dbReference type="EMBL" id="JBJYXY010000001">
    <property type="protein sequence ID" value="MFN2974369.1"/>
    <property type="molecule type" value="Genomic_DNA"/>
</dbReference>
<gene>
    <name evidence="3" type="ORF">ACK2TP_01205</name>
</gene>
<proteinExistence type="predicted"/>
<comment type="caution">
    <text evidence="3">The sequence shown here is derived from an EMBL/GenBank/DDBJ whole genome shotgun (WGS) entry which is preliminary data.</text>
</comment>
<dbReference type="CDD" id="cd03789">
    <property type="entry name" value="GT9_LPS_heptosyltransferase"/>
    <property type="match status" value="1"/>
</dbReference>
<keyword evidence="2" id="KW-0808">Transferase</keyword>
<name>A0ABW9KFM0_9BACT</name>
<dbReference type="InterPro" id="IPR051199">
    <property type="entry name" value="LPS_LOS_Heptosyltrfase"/>
</dbReference>
<dbReference type="Pfam" id="PF01075">
    <property type="entry name" value="Glyco_transf_9"/>
    <property type="match status" value="1"/>
</dbReference>
<evidence type="ECO:0000256" key="2">
    <source>
        <dbReference type="ARBA" id="ARBA00022679"/>
    </source>
</evidence>
<sequence length="386" mass="42314">MKPFGQTALQRKVDTGTPRFLIVRVGAMGDVIHALPAVAMLREALPQAHIGWAIEPRWLPLLCTEGTAARDPDCMPLVDSVHRVEAKQWNRQPVSLATLRSILALRRELRQQHYDIAIDLQGTLRSAVIARMSGARVVIGSAAPREDLARRFYSKRVPRAATHVVDQAMELVRAAVPAAKITSEMLHTLSGPLLPRDHQAEAEWERRREELCEQRRPVLLAATAGWGAKEWPPEKFAELAAALVNRGECVLLNTPPGQVDAVTQRVLDTVRTRSPAEARHVHAFDATLPMLIAATRCARAVIAGDTGPLHLAEAVGTPALGLFGPTDPARTGPRRDSICLRDATSVTDHRRHAATEAGLARMPVGSVFEAFVSLTQQTRERETRSC</sequence>
<evidence type="ECO:0000313" key="4">
    <source>
        <dbReference type="Proteomes" id="UP001634747"/>
    </source>
</evidence>
<keyword evidence="1" id="KW-0328">Glycosyltransferase</keyword>
<organism evidence="3 4">
    <name type="scientific">Terriglobus aquaticus</name>
    <dbReference type="NCBI Taxonomy" id="940139"/>
    <lineage>
        <taxon>Bacteria</taxon>
        <taxon>Pseudomonadati</taxon>
        <taxon>Acidobacteriota</taxon>
        <taxon>Terriglobia</taxon>
        <taxon>Terriglobales</taxon>
        <taxon>Acidobacteriaceae</taxon>
        <taxon>Terriglobus</taxon>
    </lineage>
</organism>
<dbReference type="Gene3D" id="3.40.50.2000">
    <property type="entry name" value="Glycogen Phosphorylase B"/>
    <property type="match status" value="2"/>
</dbReference>
<dbReference type="PANTHER" id="PTHR30160">
    <property type="entry name" value="TETRAACYLDISACCHARIDE 4'-KINASE-RELATED"/>
    <property type="match status" value="1"/>
</dbReference>
<evidence type="ECO:0000313" key="3">
    <source>
        <dbReference type="EMBL" id="MFN2974369.1"/>
    </source>
</evidence>
<protein>
    <submittedName>
        <fullName evidence="3">Glycosyltransferase family 9 protein</fullName>
    </submittedName>
</protein>
<evidence type="ECO:0000256" key="1">
    <source>
        <dbReference type="ARBA" id="ARBA00022676"/>
    </source>
</evidence>
<dbReference type="RefSeq" id="WP_263414065.1">
    <property type="nucleotide sequence ID" value="NZ_BAABBH010000001.1"/>
</dbReference>
<dbReference type="Proteomes" id="UP001634747">
    <property type="component" value="Unassembled WGS sequence"/>
</dbReference>
<dbReference type="PANTHER" id="PTHR30160:SF1">
    <property type="entry name" value="LIPOPOLYSACCHARIDE 1,2-N-ACETYLGLUCOSAMINETRANSFERASE-RELATED"/>
    <property type="match status" value="1"/>
</dbReference>
<keyword evidence="4" id="KW-1185">Reference proteome</keyword>